<evidence type="ECO:0000313" key="3">
    <source>
        <dbReference type="EMBL" id="TCO79693.1"/>
    </source>
</evidence>
<dbReference type="NCBIfam" id="TIGR03382">
    <property type="entry name" value="GC_trans_RRR"/>
    <property type="match status" value="1"/>
</dbReference>
<dbReference type="NCBIfam" id="TIGR02595">
    <property type="entry name" value="PEP_CTERM"/>
    <property type="match status" value="1"/>
</dbReference>
<keyword evidence="1" id="KW-0732">Signal</keyword>
<dbReference type="Pfam" id="PF07452">
    <property type="entry name" value="CHRD"/>
    <property type="match status" value="1"/>
</dbReference>
<evidence type="ECO:0000256" key="1">
    <source>
        <dbReference type="SAM" id="SignalP"/>
    </source>
</evidence>
<dbReference type="Pfam" id="PF07589">
    <property type="entry name" value="PEP-CTERM"/>
    <property type="match status" value="1"/>
</dbReference>
<gene>
    <name evidence="3" type="ORF">EV699_1172</name>
</gene>
<name>A0A4R2L0D7_9GAMM</name>
<comment type="caution">
    <text evidence="3">The sequence shown here is derived from an EMBL/GenBank/DDBJ whole genome shotgun (WGS) entry which is preliminary data.</text>
</comment>
<proteinExistence type="predicted"/>
<accession>A0A4R2L0D7</accession>
<dbReference type="AlphaFoldDB" id="A0A4R2L0D7"/>
<organism evidence="3 4">
    <name type="scientific">Plasticicumulans lactativorans</name>
    <dbReference type="NCBI Taxonomy" id="1133106"/>
    <lineage>
        <taxon>Bacteria</taxon>
        <taxon>Pseudomonadati</taxon>
        <taxon>Pseudomonadota</taxon>
        <taxon>Gammaproteobacteria</taxon>
        <taxon>Candidatus Competibacteraceae</taxon>
        <taxon>Plasticicumulans</taxon>
    </lineage>
</organism>
<dbReference type="EMBL" id="SLWY01000017">
    <property type="protein sequence ID" value="TCO79693.1"/>
    <property type="molecule type" value="Genomic_DNA"/>
</dbReference>
<dbReference type="RefSeq" id="WP_132544303.1">
    <property type="nucleotide sequence ID" value="NZ_SLWY01000017.1"/>
</dbReference>
<dbReference type="OrthoDB" id="9770043at2"/>
<evidence type="ECO:0000313" key="4">
    <source>
        <dbReference type="Proteomes" id="UP000295765"/>
    </source>
</evidence>
<evidence type="ECO:0000259" key="2">
    <source>
        <dbReference type="PROSITE" id="PS50933"/>
    </source>
</evidence>
<sequence length="193" mass="19084">MPMPLRALTLAGALLASAGAHATLLNFTAPLGLSGAQEVPPKATPASGSGSAVYDTDTLLLSVDLSWSGLLATPGAAHIHCCSGPGVNSSVAIDFVPASFPATTSGTFSHVFDLDAAGSFGGGFLTSFGGNVDAARAAVVAGLRAGQAYFNIHTSVYPGGEIRGDIVEIPAPATLALLGLGVAATLARRRPGA</sequence>
<feature type="signal peptide" evidence="1">
    <location>
        <begin position="1"/>
        <end position="22"/>
    </location>
</feature>
<feature type="domain" description="CHRD" evidence="2">
    <location>
        <begin position="23"/>
        <end position="171"/>
    </location>
</feature>
<dbReference type="SMART" id="SM00754">
    <property type="entry name" value="CHRD"/>
    <property type="match status" value="1"/>
</dbReference>
<dbReference type="InterPro" id="IPR010895">
    <property type="entry name" value="CHRD"/>
</dbReference>
<dbReference type="InterPro" id="IPR017756">
    <property type="entry name" value="TM_Gly-Cys-Arg_CS"/>
</dbReference>
<feature type="chain" id="PRO_5020962136" evidence="1">
    <location>
        <begin position="23"/>
        <end position="193"/>
    </location>
</feature>
<dbReference type="Proteomes" id="UP000295765">
    <property type="component" value="Unassembled WGS sequence"/>
</dbReference>
<keyword evidence="4" id="KW-1185">Reference proteome</keyword>
<dbReference type="PROSITE" id="PS50933">
    <property type="entry name" value="CHRD"/>
    <property type="match status" value="1"/>
</dbReference>
<protein>
    <submittedName>
        <fullName evidence="3">Putative secreted protein with PEP-CTERM sorting signal/uncharacterized protein (TIGR03382 family)</fullName>
    </submittedName>
</protein>
<dbReference type="InterPro" id="IPR013424">
    <property type="entry name" value="Ice-binding_C"/>
</dbReference>
<reference evidence="3 4" key="1">
    <citation type="submission" date="2019-03" db="EMBL/GenBank/DDBJ databases">
        <title>Genomic Encyclopedia of Type Strains, Phase IV (KMG-IV): sequencing the most valuable type-strain genomes for metagenomic binning, comparative biology and taxonomic classification.</title>
        <authorList>
            <person name="Goeker M."/>
        </authorList>
    </citation>
    <scope>NUCLEOTIDE SEQUENCE [LARGE SCALE GENOMIC DNA]</scope>
    <source>
        <strain evidence="3 4">DSM 25287</strain>
    </source>
</reference>